<keyword evidence="3" id="KW-1185">Reference proteome</keyword>
<feature type="region of interest" description="Disordered" evidence="1">
    <location>
        <begin position="1"/>
        <end position="64"/>
    </location>
</feature>
<dbReference type="EMBL" id="FNRY01000001">
    <property type="protein sequence ID" value="SEC13702.1"/>
    <property type="molecule type" value="Genomic_DNA"/>
</dbReference>
<evidence type="ECO:0000313" key="2">
    <source>
        <dbReference type="EMBL" id="SEC13702.1"/>
    </source>
</evidence>
<dbReference type="AlphaFoldDB" id="A0A1H4Q2Q1"/>
<feature type="compositionally biased region" description="Basic and acidic residues" evidence="1">
    <location>
        <begin position="54"/>
        <end position="64"/>
    </location>
</feature>
<dbReference type="Proteomes" id="UP000199183">
    <property type="component" value="Unassembled WGS sequence"/>
</dbReference>
<dbReference type="RefSeq" id="WP_091185386.1">
    <property type="nucleotide sequence ID" value="NZ_FNRY01000001.1"/>
</dbReference>
<evidence type="ECO:0000313" key="3">
    <source>
        <dbReference type="Proteomes" id="UP000199183"/>
    </source>
</evidence>
<evidence type="ECO:0000256" key="1">
    <source>
        <dbReference type="SAM" id="MobiDB-lite"/>
    </source>
</evidence>
<accession>A0A1H4Q2Q1</accession>
<sequence length="64" mass="6992">MSDSNRGGLPDDASAEEQAEHLRENDEPVQETTIGDTADVLDEYSEDVSSSPEQRARRVEDGGQ</sequence>
<name>A0A1H4Q2Q1_9MICO</name>
<gene>
    <name evidence="2" type="ORF">SAMN04489806_2689</name>
</gene>
<dbReference type="STRING" id="640635.SAMN04489806_2689"/>
<protein>
    <submittedName>
        <fullName evidence="2">Uncharacterized protein</fullName>
    </submittedName>
</protein>
<dbReference type="OrthoDB" id="5126429at2"/>
<proteinExistence type="predicted"/>
<organism evidence="2 3">
    <name type="scientific">Paramicrobacterium humi</name>
    <dbReference type="NCBI Taxonomy" id="640635"/>
    <lineage>
        <taxon>Bacteria</taxon>
        <taxon>Bacillati</taxon>
        <taxon>Actinomycetota</taxon>
        <taxon>Actinomycetes</taxon>
        <taxon>Micrococcales</taxon>
        <taxon>Microbacteriaceae</taxon>
        <taxon>Paramicrobacterium</taxon>
    </lineage>
</organism>
<reference evidence="2 3" key="1">
    <citation type="submission" date="2016-10" db="EMBL/GenBank/DDBJ databases">
        <authorList>
            <person name="de Groot N.N."/>
        </authorList>
    </citation>
    <scope>NUCLEOTIDE SEQUENCE [LARGE SCALE GENOMIC DNA]</scope>
    <source>
        <strain evidence="2 3">DSM 21799</strain>
    </source>
</reference>